<feature type="region of interest" description="Disordered" evidence="1">
    <location>
        <begin position="1"/>
        <end position="35"/>
    </location>
</feature>
<proteinExistence type="predicted"/>
<reference evidence="2 3" key="1">
    <citation type="submission" date="2021-03" db="EMBL/GenBank/DDBJ databases">
        <title>Complete genome of Streptomyces formicae strain 1H-GS9 (DSM 100524).</title>
        <authorList>
            <person name="Atanasov K.E."/>
            <person name="Altabella T."/>
            <person name="Ferrer A."/>
        </authorList>
    </citation>
    <scope>NUCLEOTIDE SEQUENCE [LARGE SCALE GENOMIC DNA]</scope>
    <source>
        <strain evidence="2 3">1H-GS9</strain>
    </source>
</reference>
<accession>A0ABY3WH66</accession>
<dbReference type="RefSeq" id="WP_242330517.1">
    <property type="nucleotide sequence ID" value="NZ_CP071872.1"/>
</dbReference>
<protein>
    <submittedName>
        <fullName evidence="2">Uncharacterized protein</fullName>
    </submittedName>
</protein>
<keyword evidence="3" id="KW-1185">Reference proteome</keyword>
<sequence length="197" mass="20648">MSGKIAAEGPPLPSRSRTDRRDGVQALTESTPAPQTPRSINLDVLVGLLEGLADLAAAKPTLVDLSDEQVVEYAEDVLVDMLSTAFPGADASKAVKSLAFENVGVGVYAVRVHGTVAIRPFKDLPNLRSAAASHLKQITLEVEFVVGMRLASDGRAHGGLSVASVHYDTIAALKAREGLVQVWVTGSVTQPGGPVWS</sequence>
<evidence type="ECO:0000313" key="3">
    <source>
        <dbReference type="Proteomes" id="UP000828924"/>
    </source>
</evidence>
<organism evidence="2 3">
    <name type="scientific">Streptomyces formicae</name>
    <dbReference type="NCBI Taxonomy" id="1616117"/>
    <lineage>
        <taxon>Bacteria</taxon>
        <taxon>Bacillati</taxon>
        <taxon>Actinomycetota</taxon>
        <taxon>Actinomycetes</taxon>
        <taxon>Kitasatosporales</taxon>
        <taxon>Streptomycetaceae</taxon>
        <taxon>Streptomyces</taxon>
    </lineage>
</organism>
<dbReference type="EMBL" id="CP071872">
    <property type="protein sequence ID" value="UNM11928.1"/>
    <property type="molecule type" value="Genomic_DNA"/>
</dbReference>
<dbReference type="Proteomes" id="UP000828924">
    <property type="component" value="Chromosome"/>
</dbReference>
<name>A0ABY3WH66_9ACTN</name>
<evidence type="ECO:0000313" key="2">
    <source>
        <dbReference type="EMBL" id="UNM11928.1"/>
    </source>
</evidence>
<evidence type="ECO:0000256" key="1">
    <source>
        <dbReference type="SAM" id="MobiDB-lite"/>
    </source>
</evidence>
<gene>
    <name evidence="2" type="ORF">J4032_10560</name>
</gene>